<evidence type="ECO:0000256" key="1">
    <source>
        <dbReference type="SAM" id="SignalP"/>
    </source>
</evidence>
<accession>A0ABV7AGS9</accession>
<keyword evidence="1" id="KW-0732">Signal</keyword>
<dbReference type="InterPro" id="IPR035923">
    <property type="entry name" value="TT1751-like_sf"/>
</dbReference>
<proteinExistence type="predicted"/>
<organism evidence="2 3">
    <name type="scientific">Acidimangrovimonas pyrenivorans</name>
    <dbReference type="NCBI Taxonomy" id="2030798"/>
    <lineage>
        <taxon>Bacteria</taxon>
        <taxon>Pseudomonadati</taxon>
        <taxon>Pseudomonadota</taxon>
        <taxon>Alphaproteobacteria</taxon>
        <taxon>Rhodobacterales</taxon>
        <taxon>Paracoccaceae</taxon>
        <taxon>Acidimangrovimonas</taxon>
    </lineage>
</organism>
<dbReference type="EMBL" id="JBHRSK010000006">
    <property type="protein sequence ID" value="MFC2968390.1"/>
    <property type="molecule type" value="Genomic_DNA"/>
</dbReference>
<feature type="chain" id="PRO_5046005377" evidence="1">
    <location>
        <begin position="21"/>
        <end position="151"/>
    </location>
</feature>
<reference evidence="3" key="1">
    <citation type="journal article" date="2019" name="Int. J. Syst. Evol. Microbiol.">
        <title>The Global Catalogue of Microorganisms (GCM) 10K type strain sequencing project: providing services to taxonomists for standard genome sequencing and annotation.</title>
        <authorList>
            <consortium name="The Broad Institute Genomics Platform"/>
            <consortium name="The Broad Institute Genome Sequencing Center for Infectious Disease"/>
            <person name="Wu L."/>
            <person name="Ma J."/>
        </authorList>
    </citation>
    <scope>NUCLEOTIDE SEQUENCE [LARGE SCALE GENOMIC DNA]</scope>
    <source>
        <strain evidence="3">KCTC 62192</strain>
    </source>
</reference>
<gene>
    <name evidence="2" type="ORF">ACFOES_09820</name>
</gene>
<evidence type="ECO:0000313" key="2">
    <source>
        <dbReference type="EMBL" id="MFC2968390.1"/>
    </source>
</evidence>
<dbReference type="Proteomes" id="UP001595443">
    <property type="component" value="Unassembled WGS sequence"/>
</dbReference>
<name>A0ABV7AGS9_9RHOB</name>
<protein>
    <submittedName>
        <fullName evidence="2">DUF302 domain-containing protein</fullName>
    </submittedName>
</protein>
<dbReference type="SUPFAM" id="SSF103247">
    <property type="entry name" value="TT1751-like"/>
    <property type="match status" value="1"/>
</dbReference>
<dbReference type="RefSeq" id="WP_377833091.1">
    <property type="nucleotide sequence ID" value="NZ_JBHRSK010000006.1"/>
</dbReference>
<comment type="caution">
    <text evidence="2">The sequence shown here is derived from an EMBL/GenBank/DDBJ whole genome shotgun (WGS) entry which is preliminary data.</text>
</comment>
<sequence length="151" mass="16097">MKHFALALGAAILTAGTAQADEGAVPPVTVTVEDSFDNVAFAIESSIIGKGLVVDHLSHTGDMLERTKKDVGATRTLYTHADIYSFCSATVSRQAMEANIENVQYCPYAIFLYERPEAPGKIVVGHAKYPGKSMAPVNKLLDDIIADAVGN</sequence>
<dbReference type="Gene3D" id="3.30.310.70">
    <property type="entry name" value="TT1751-like domain"/>
    <property type="match status" value="1"/>
</dbReference>
<evidence type="ECO:0000313" key="3">
    <source>
        <dbReference type="Proteomes" id="UP001595443"/>
    </source>
</evidence>
<feature type="signal peptide" evidence="1">
    <location>
        <begin position="1"/>
        <end position="20"/>
    </location>
</feature>
<keyword evidence="3" id="KW-1185">Reference proteome</keyword>